<dbReference type="EMBL" id="JACHHK010000008">
    <property type="protein sequence ID" value="MBB5183742.1"/>
    <property type="molecule type" value="Genomic_DNA"/>
</dbReference>
<comment type="similarity">
    <text evidence="1">Belongs to the antibiotic N-acetyltransferase family.</text>
</comment>
<evidence type="ECO:0000313" key="3">
    <source>
        <dbReference type="Proteomes" id="UP000539953"/>
    </source>
</evidence>
<proteinExistence type="inferred from homology"/>
<dbReference type="Proteomes" id="UP000539953">
    <property type="component" value="Unassembled WGS sequence"/>
</dbReference>
<comment type="caution">
    <text evidence="2">The sequence shown here is derived from an EMBL/GenBank/DDBJ whole genome shotgun (WGS) entry which is preliminary data.</text>
</comment>
<gene>
    <name evidence="2" type="ORF">HNQ47_001783</name>
</gene>
<evidence type="ECO:0000313" key="2">
    <source>
        <dbReference type="EMBL" id="MBB5183742.1"/>
    </source>
</evidence>
<dbReference type="InterPro" id="IPR028345">
    <property type="entry name" value="Antibiotic_NAT-like"/>
</dbReference>
<organism evidence="2 3">
    <name type="scientific">Catenisphaera adipataccumulans</name>
    <dbReference type="NCBI Taxonomy" id="700500"/>
    <lineage>
        <taxon>Bacteria</taxon>
        <taxon>Bacillati</taxon>
        <taxon>Bacillota</taxon>
        <taxon>Erysipelotrichia</taxon>
        <taxon>Erysipelotrichales</taxon>
        <taxon>Erysipelotrichaceae</taxon>
        <taxon>Catenisphaera</taxon>
    </lineage>
</organism>
<evidence type="ECO:0000256" key="1">
    <source>
        <dbReference type="RuleBase" id="RU365031"/>
    </source>
</evidence>
<sequence>MELLIKEDWMKIFHEILSPEDIVCVQCENDKPGFDFQMVLRCIQEIVENNGCMMVPLFTLQTLDPACRGIDADRWEASRRQITGFDKKQTITGCAESCMLFLSGVKRTRHPVYSFGYSGTLPEAMPVQNFPTVLPPGAKFIYLGTHPERSLAVDQDAFQKSIGTIVVQRAKIKWGKQIRFRSFVHFQLSNSDRMFCFKECDAQKLRKGLYFFK</sequence>
<dbReference type="GO" id="GO:0046353">
    <property type="term" value="F:aminoglycoside 3-N-acetyltransferase activity"/>
    <property type="evidence" value="ECO:0007669"/>
    <property type="project" value="UniProtKB-EC"/>
</dbReference>
<keyword evidence="1 2" id="KW-0808">Transferase</keyword>
<dbReference type="EC" id="2.3.1.-" evidence="1"/>
<keyword evidence="3" id="KW-1185">Reference proteome</keyword>
<dbReference type="SUPFAM" id="SSF110710">
    <property type="entry name" value="TTHA0583/YokD-like"/>
    <property type="match status" value="1"/>
</dbReference>
<accession>A0A7W8FY82</accession>
<dbReference type="GO" id="GO:0046677">
    <property type="term" value="P:response to antibiotic"/>
    <property type="evidence" value="ECO:0007669"/>
    <property type="project" value="UniProtKB-KW"/>
</dbReference>
<keyword evidence="1 2" id="KW-0012">Acyltransferase</keyword>
<dbReference type="Pfam" id="PF02522">
    <property type="entry name" value="Antibiotic_NAT"/>
    <property type="match status" value="1"/>
</dbReference>
<protein>
    <recommendedName>
        <fullName evidence="1">Aminoglycoside N(3)-acetyltransferase</fullName>
        <ecNumber evidence="1">2.3.1.-</ecNumber>
    </recommendedName>
</protein>
<dbReference type="AlphaFoldDB" id="A0A7W8FY82"/>
<reference evidence="2 3" key="1">
    <citation type="submission" date="2020-08" db="EMBL/GenBank/DDBJ databases">
        <title>Genomic Encyclopedia of Type Strains, Phase IV (KMG-IV): sequencing the most valuable type-strain genomes for metagenomic binning, comparative biology and taxonomic classification.</title>
        <authorList>
            <person name="Goeker M."/>
        </authorList>
    </citation>
    <scope>NUCLEOTIDE SEQUENCE [LARGE SCALE GENOMIC DNA]</scope>
    <source>
        <strain evidence="2 3">DSM 25799</strain>
    </source>
</reference>
<dbReference type="InterPro" id="IPR003679">
    <property type="entry name" value="Amioglycoside_AcTrfase"/>
</dbReference>
<name>A0A7W8FY82_9FIRM</name>
<keyword evidence="1" id="KW-0046">Antibiotic resistance</keyword>
<dbReference type="RefSeq" id="WP_183329039.1">
    <property type="nucleotide sequence ID" value="NZ_JACHHK010000008.1"/>
</dbReference>
<comment type="catalytic activity">
    <reaction evidence="1">
        <text>a 2-deoxystreptamine antibiotic + acetyl-CoA = an N(3)-acetyl-2-deoxystreptamine antibiotic + CoA + H(+)</text>
        <dbReference type="Rhea" id="RHEA:12665"/>
        <dbReference type="ChEBI" id="CHEBI:15378"/>
        <dbReference type="ChEBI" id="CHEBI:57287"/>
        <dbReference type="ChEBI" id="CHEBI:57288"/>
        <dbReference type="ChEBI" id="CHEBI:57921"/>
        <dbReference type="ChEBI" id="CHEBI:77452"/>
        <dbReference type="EC" id="2.3.1.81"/>
    </reaction>
</comment>